<protein>
    <submittedName>
        <fullName evidence="2">Uncharacterized protein</fullName>
    </submittedName>
</protein>
<accession>A0A086AHH7</accession>
<sequence>MKKSTILFSAVLAVIVGSSFTQANSSKLQDLDLNTTPKGKFHYSKDIKGYRQYLNLVIDGVLATAEAGVLVTKNYAINATTSTGETTKLEKLIKTYK</sequence>
<dbReference type="AlphaFoldDB" id="A0A086AHH7"/>
<dbReference type="RefSeq" id="WP_034687585.1">
    <property type="nucleotide sequence ID" value="NZ_CP023049.2"/>
</dbReference>
<proteinExistence type="predicted"/>
<feature type="chain" id="PRO_5001802816" evidence="1">
    <location>
        <begin position="24"/>
        <end position="97"/>
    </location>
</feature>
<organism evidence="2 3">
    <name type="scientific">Chryseobacterium piperi</name>
    <dbReference type="NCBI Taxonomy" id="558152"/>
    <lineage>
        <taxon>Bacteria</taxon>
        <taxon>Pseudomonadati</taxon>
        <taxon>Bacteroidota</taxon>
        <taxon>Flavobacteriia</taxon>
        <taxon>Flavobacteriales</taxon>
        <taxon>Weeksellaceae</taxon>
        <taxon>Chryseobacterium group</taxon>
        <taxon>Chryseobacterium</taxon>
    </lineage>
</organism>
<dbReference type="OrthoDB" id="9959432at2"/>
<gene>
    <name evidence="2" type="ORF">IQ37_18040</name>
</gene>
<keyword evidence="3" id="KW-1185">Reference proteome</keyword>
<evidence type="ECO:0000256" key="1">
    <source>
        <dbReference type="SAM" id="SignalP"/>
    </source>
</evidence>
<dbReference type="STRING" id="558152.IQ37_18040"/>
<keyword evidence="1" id="KW-0732">Signal</keyword>
<evidence type="ECO:0000313" key="3">
    <source>
        <dbReference type="Proteomes" id="UP000028709"/>
    </source>
</evidence>
<evidence type="ECO:0000313" key="2">
    <source>
        <dbReference type="EMBL" id="KFF16141.1"/>
    </source>
</evidence>
<reference evidence="2 3" key="1">
    <citation type="submission" date="2014-07" db="EMBL/GenBank/DDBJ databases">
        <title>Genome of Chryseobacterium piperi CTM.</title>
        <authorList>
            <person name="Pipes S.E."/>
            <person name="Stropko S.J."/>
            <person name="Newman J.D."/>
        </authorList>
    </citation>
    <scope>NUCLEOTIDE SEQUENCE [LARGE SCALE GENOMIC DNA]</scope>
    <source>
        <strain evidence="2 3">CTM</strain>
    </source>
</reference>
<dbReference type="Proteomes" id="UP000028709">
    <property type="component" value="Unassembled WGS sequence"/>
</dbReference>
<name>A0A086AHH7_9FLAO</name>
<dbReference type="EMBL" id="JPRJ01000052">
    <property type="protein sequence ID" value="KFF16141.1"/>
    <property type="molecule type" value="Genomic_DNA"/>
</dbReference>
<dbReference type="KEGG" id="cpip:CJF12_10530"/>
<feature type="signal peptide" evidence="1">
    <location>
        <begin position="1"/>
        <end position="23"/>
    </location>
</feature>
<comment type="caution">
    <text evidence="2">The sequence shown here is derived from an EMBL/GenBank/DDBJ whole genome shotgun (WGS) entry which is preliminary data.</text>
</comment>